<dbReference type="Proteomes" id="UP001064048">
    <property type="component" value="Chromosome 5"/>
</dbReference>
<reference evidence="1 2" key="1">
    <citation type="journal article" date="2022" name="Genome Biol. Evol.">
        <title>The Spruce Budworm Genome: Reconstructing the Evolutionary History of Antifreeze Proteins.</title>
        <authorList>
            <person name="Beliveau C."/>
            <person name="Gagne P."/>
            <person name="Picq S."/>
            <person name="Vernygora O."/>
            <person name="Keeling C.I."/>
            <person name="Pinkney K."/>
            <person name="Doucet D."/>
            <person name="Wen F."/>
            <person name="Johnston J.S."/>
            <person name="Maaroufi H."/>
            <person name="Boyle B."/>
            <person name="Laroche J."/>
            <person name="Dewar K."/>
            <person name="Juretic N."/>
            <person name="Blackburn G."/>
            <person name="Nisole A."/>
            <person name="Brunet B."/>
            <person name="Brandao M."/>
            <person name="Lumley L."/>
            <person name="Duan J."/>
            <person name="Quan G."/>
            <person name="Lucarotti C.J."/>
            <person name="Roe A.D."/>
            <person name="Sperling F.A.H."/>
            <person name="Levesque R.C."/>
            <person name="Cusson M."/>
        </authorList>
    </citation>
    <scope>NUCLEOTIDE SEQUENCE [LARGE SCALE GENOMIC DNA]</scope>
    <source>
        <strain evidence="1">Glfc:IPQL:Cfum</strain>
    </source>
</reference>
<organism evidence="1 2">
    <name type="scientific">Choristoneura fumiferana</name>
    <name type="common">Spruce budworm moth</name>
    <name type="synonym">Archips fumiferana</name>
    <dbReference type="NCBI Taxonomy" id="7141"/>
    <lineage>
        <taxon>Eukaryota</taxon>
        <taxon>Metazoa</taxon>
        <taxon>Ecdysozoa</taxon>
        <taxon>Arthropoda</taxon>
        <taxon>Hexapoda</taxon>
        <taxon>Insecta</taxon>
        <taxon>Pterygota</taxon>
        <taxon>Neoptera</taxon>
        <taxon>Endopterygota</taxon>
        <taxon>Lepidoptera</taxon>
        <taxon>Glossata</taxon>
        <taxon>Ditrysia</taxon>
        <taxon>Tortricoidea</taxon>
        <taxon>Tortricidae</taxon>
        <taxon>Tortricinae</taxon>
        <taxon>Choristoneura</taxon>
    </lineage>
</organism>
<comment type="caution">
    <text evidence="1">The sequence shown here is derived from an EMBL/GenBank/DDBJ whole genome shotgun (WGS) entry which is preliminary data.</text>
</comment>
<gene>
    <name evidence="1" type="ORF">MSG28_003132</name>
</gene>
<evidence type="ECO:0000313" key="1">
    <source>
        <dbReference type="EMBL" id="KAI8434594.1"/>
    </source>
</evidence>
<accession>A0ACC0KDT4</accession>
<keyword evidence="2" id="KW-1185">Reference proteome</keyword>
<name>A0ACC0KDT4_CHOFU</name>
<proteinExistence type="predicted"/>
<protein>
    <submittedName>
        <fullName evidence="1">Uncharacterized protein</fullName>
    </submittedName>
</protein>
<sequence>MGEEKIDATGATGGTGGSVAAPEKFSFNPAQWAVWKKRFVRSQQAEEPFEDFLTDLYKLSETCDYGSLKEELIRDRIVIGLKDKRTSERLQLKEDLQLKDAILIAKQAEAQQKENETLMKHSTAEETINKIRIKENKQGKQSCWFCGGGRHPKDQCPALKVKCFNCGRIGHFASLCRAKYMKRMEEDLQEAAAVFKVGSCEMSQKYVIKVDVFSRDTYIDKLNFLIDTGADITAIPDCISRLQVTRCEDSVKGPDGKPLHVKGTATLRDLKVAIHMDDILIYEETQEKHDSALREVLKRLEKEGITINKGKCKFGVTEITYLGHIINEKGIEIDPERIRAITDSSSYGLGAALMQEDKTGQRSIVVYASRTLTDTEKHYAQIEKECLALVWAIEKFRDYVIGIKEEVHVTPTSFLDSPEQLTQTEDNERQSDTSTEGRESRRLVKRPNYLNDYVYETRSEVAIVLELCAGGELQRLLDEEERLSEGAARRALRHVLEGLAHLHARRIAHLDLKPQNLLLTAEGEELLICDFGISRAIQPGAHVREILGTRDYVAPEILSYEPLSLAADMWSVGVLAYVLVSGYSPFAGDTKQETYLNIAQCQLSFPGDLFRGVSARAQQFIRDTLVVDPKGRLTVEECLEHPWLKDDADIPRAIVGVGFDASDASEEGLDDGDDSRPHGVNGHGHNGVNGSNGSTNGTHEEDRAEKLFPDLYNLAALLRQSCSILVYIFAYHYDGHNQAYCRPKPKGAMHGHSGVNGSNEGTNRMHEDDRDEDRPVSPAPTQEDSKPLKHAHARDASPPCPDAPSTPKVSRKSVPHPPSVLALCKKFQPDYEKPGKLPAECAPPCACACACAGSPAPCLRLRPARPPTDRALIC</sequence>
<dbReference type="EMBL" id="CM046105">
    <property type="protein sequence ID" value="KAI8434594.1"/>
    <property type="molecule type" value="Genomic_DNA"/>
</dbReference>
<evidence type="ECO:0000313" key="2">
    <source>
        <dbReference type="Proteomes" id="UP001064048"/>
    </source>
</evidence>